<sequence>MRAIVLDRYGQPERVLRLAEIPRPAPGMREVEVRVAAVSLNSWDVDLVIGEALNRIAAPFRPQHRIVGSDVAGEVVAVGDGVTRHRVGDRVFGELTASGWGGFAEYVVAREDAVVALPAAVDDVTAAALPQAASMALQALGDRGTLDGRRVLIVGAGGGVGTFALQLATAAGAHVAVVDRAAKLDRLRELGATDCFEAGAIPAVADAFDRILDVVGALSSAEHRRLLAPHGQAVAIGGRPRRILSYALAGARKAERDGGRAVRLLAAVPNRDLPELAALVAAGSLRAIVDGPHPLEAVPHQMDRLRAGEVFGKVVIVP</sequence>
<dbReference type="InterPro" id="IPR013154">
    <property type="entry name" value="ADH-like_N"/>
</dbReference>
<dbReference type="SUPFAM" id="SSF50129">
    <property type="entry name" value="GroES-like"/>
    <property type="match status" value="1"/>
</dbReference>
<dbReference type="InterPro" id="IPR020843">
    <property type="entry name" value="ER"/>
</dbReference>
<evidence type="ECO:0000313" key="2">
    <source>
        <dbReference type="EMBL" id="GAA1747755.1"/>
    </source>
</evidence>
<protein>
    <submittedName>
        <fullName evidence="2">NAD(P)-dependent alcohol dehydrogenase</fullName>
    </submittedName>
</protein>
<dbReference type="EMBL" id="BAAANH010000001">
    <property type="protein sequence ID" value="GAA1747755.1"/>
    <property type="molecule type" value="Genomic_DNA"/>
</dbReference>
<dbReference type="Gene3D" id="3.90.180.10">
    <property type="entry name" value="Medium-chain alcohol dehydrogenases, catalytic domain"/>
    <property type="match status" value="1"/>
</dbReference>
<name>A0ABN2K3U1_9MICO</name>
<dbReference type="Pfam" id="PF08240">
    <property type="entry name" value="ADH_N"/>
    <property type="match status" value="1"/>
</dbReference>
<evidence type="ECO:0000313" key="3">
    <source>
        <dbReference type="Proteomes" id="UP001500506"/>
    </source>
</evidence>
<dbReference type="Proteomes" id="UP001500506">
    <property type="component" value="Unassembled WGS sequence"/>
</dbReference>
<gene>
    <name evidence="2" type="ORF">GCM10009747_01080</name>
</gene>
<feature type="domain" description="Enoyl reductase (ER)" evidence="1">
    <location>
        <begin position="10"/>
        <end position="316"/>
    </location>
</feature>
<dbReference type="SMART" id="SM00829">
    <property type="entry name" value="PKS_ER"/>
    <property type="match status" value="1"/>
</dbReference>
<accession>A0ABN2K3U1</accession>
<dbReference type="InterPro" id="IPR011032">
    <property type="entry name" value="GroES-like_sf"/>
</dbReference>
<evidence type="ECO:0000259" key="1">
    <source>
        <dbReference type="SMART" id="SM00829"/>
    </source>
</evidence>
<proteinExistence type="predicted"/>
<dbReference type="InterPro" id="IPR052733">
    <property type="entry name" value="Chloroplast_QOR"/>
</dbReference>
<dbReference type="InterPro" id="IPR036291">
    <property type="entry name" value="NAD(P)-bd_dom_sf"/>
</dbReference>
<dbReference type="PANTHER" id="PTHR44013:SF1">
    <property type="entry name" value="ZINC-TYPE ALCOHOL DEHYDROGENASE-LIKE PROTEIN C16A3.02C"/>
    <property type="match status" value="1"/>
</dbReference>
<dbReference type="PANTHER" id="PTHR44013">
    <property type="entry name" value="ZINC-TYPE ALCOHOL DEHYDROGENASE-LIKE PROTEIN C16A3.02C"/>
    <property type="match status" value="1"/>
</dbReference>
<comment type="caution">
    <text evidence="2">The sequence shown here is derived from an EMBL/GenBank/DDBJ whole genome shotgun (WGS) entry which is preliminary data.</text>
</comment>
<dbReference type="Pfam" id="PF13602">
    <property type="entry name" value="ADH_zinc_N_2"/>
    <property type="match status" value="1"/>
</dbReference>
<reference evidence="2 3" key="1">
    <citation type="journal article" date="2019" name="Int. J. Syst. Evol. Microbiol.">
        <title>The Global Catalogue of Microorganisms (GCM) 10K type strain sequencing project: providing services to taxonomists for standard genome sequencing and annotation.</title>
        <authorList>
            <consortium name="The Broad Institute Genomics Platform"/>
            <consortium name="The Broad Institute Genome Sequencing Center for Infectious Disease"/>
            <person name="Wu L."/>
            <person name="Ma J."/>
        </authorList>
    </citation>
    <scope>NUCLEOTIDE SEQUENCE [LARGE SCALE GENOMIC DNA]</scope>
    <source>
        <strain evidence="2 3">JCM 14319</strain>
    </source>
</reference>
<dbReference type="CDD" id="cd08267">
    <property type="entry name" value="MDR1"/>
    <property type="match status" value="1"/>
</dbReference>
<keyword evidence="3" id="KW-1185">Reference proteome</keyword>
<dbReference type="Gene3D" id="3.40.50.720">
    <property type="entry name" value="NAD(P)-binding Rossmann-like Domain"/>
    <property type="match status" value="1"/>
</dbReference>
<organism evidence="2 3">
    <name type="scientific">Agromyces humatus</name>
    <dbReference type="NCBI Taxonomy" id="279573"/>
    <lineage>
        <taxon>Bacteria</taxon>
        <taxon>Bacillati</taxon>
        <taxon>Actinomycetota</taxon>
        <taxon>Actinomycetes</taxon>
        <taxon>Micrococcales</taxon>
        <taxon>Microbacteriaceae</taxon>
        <taxon>Agromyces</taxon>
    </lineage>
</organism>
<dbReference type="SUPFAM" id="SSF51735">
    <property type="entry name" value="NAD(P)-binding Rossmann-fold domains"/>
    <property type="match status" value="1"/>
</dbReference>